<reference evidence="1 2" key="1">
    <citation type="submission" date="2019-05" db="EMBL/GenBank/DDBJ databases">
        <title>Another draft genome of Portunus trituberculatus and its Hox gene families provides insights of decapod evolution.</title>
        <authorList>
            <person name="Jeong J.-H."/>
            <person name="Song I."/>
            <person name="Kim S."/>
            <person name="Choi T."/>
            <person name="Kim D."/>
            <person name="Ryu S."/>
            <person name="Kim W."/>
        </authorList>
    </citation>
    <scope>NUCLEOTIDE SEQUENCE [LARGE SCALE GENOMIC DNA]</scope>
    <source>
        <tissue evidence="1">Muscle</tissue>
    </source>
</reference>
<comment type="caution">
    <text evidence="1">The sequence shown here is derived from an EMBL/GenBank/DDBJ whole genome shotgun (WGS) entry which is preliminary data.</text>
</comment>
<evidence type="ECO:0000313" key="2">
    <source>
        <dbReference type="Proteomes" id="UP000324222"/>
    </source>
</evidence>
<name>A0A5B7FVI3_PORTR</name>
<gene>
    <name evidence="1" type="ORF">E2C01_042760</name>
</gene>
<evidence type="ECO:0000313" key="1">
    <source>
        <dbReference type="EMBL" id="MPC48973.1"/>
    </source>
</evidence>
<accession>A0A5B7FVI3</accession>
<organism evidence="1 2">
    <name type="scientific">Portunus trituberculatus</name>
    <name type="common">Swimming crab</name>
    <name type="synonym">Neptunus trituberculatus</name>
    <dbReference type="NCBI Taxonomy" id="210409"/>
    <lineage>
        <taxon>Eukaryota</taxon>
        <taxon>Metazoa</taxon>
        <taxon>Ecdysozoa</taxon>
        <taxon>Arthropoda</taxon>
        <taxon>Crustacea</taxon>
        <taxon>Multicrustacea</taxon>
        <taxon>Malacostraca</taxon>
        <taxon>Eumalacostraca</taxon>
        <taxon>Eucarida</taxon>
        <taxon>Decapoda</taxon>
        <taxon>Pleocyemata</taxon>
        <taxon>Brachyura</taxon>
        <taxon>Eubrachyura</taxon>
        <taxon>Portunoidea</taxon>
        <taxon>Portunidae</taxon>
        <taxon>Portuninae</taxon>
        <taxon>Portunus</taxon>
    </lineage>
</organism>
<proteinExistence type="predicted"/>
<dbReference type="Proteomes" id="UP000324222">
    <property type="component" value="Unassembled WGS sequence"/>
</dbReference>
<sequence>MQPPRQLSFCPAHNGQTNDKERLQTLTSIDVKSTDCLEGVPSQHSTHTLCVYSERHVQDNVQSVQHNVAHIFGCLMFR</sequence>
<dbReference type="AlphaFoldDB" id="A0A5B7FVI3"/>
<dbReference type="EMBL" id="VSRR010008585">
    <property type="protein sequence ID" value="MPC48973.1"/>
    <property type="molecule type" value="Genomic_DNA"/>
</dbReference>
<protein>
    <submittedName>
        <fullName evidence="1">Uncharacterized protein</fullName>
    </submittedName>
</protein>
<keyword evidence="2" id="KW-1185">Reference proteome</keyword>